<feature type="domain" description="EamA" evidence="7">
    <location>
        <begin position="154"/>
        <end position="295"/>
    </location>
</feature>
<dbReference type="Pfam" id="PF00892">
    <property type="entry name" value="EamA"/>
    <property type="match status" value="2"/>
</dbReference>
<dbReference type="RefSeq" id="WP_207008792.1">
    <property type="nucleotide sequence ID" value="NZ_CP022295.1"/>
</dbReference>
<dbReference type="InterPro" id="IPR050638">
    <property type="entry name" value="AA-Vitamin_Transporters"/>
</dbReference>
<evidence type="ECO:0000256" key="5">
    <source>
        <dbReference type="ARBA" id="ARBA00023136"/>
    </source>
</evidence>
<dbReference type="Proteomes" id="UP000662818">
    <property type="component" value="Chromosome"/>
</dbReference>
<comment type="similarity">
    <text evidence="2">Belongs to the EamA transporter family.</text>
</comment>
<evidence type="ECO:0000256" key="3">
    <source>
        <dbReference type="ARBA" id="ARBA00022692"/>
    </source>
</evidence>
<name>A0ABX7PFV2_9ACTN</name>
<evidence type="ECO:0000256" key="2">
    <source>
        <dbReference type="ARBA" id="ARBA00007362"/>
    </source>
</evidence>
<dbReference type="PANTHER" id="PTHR32322:SF2">
    <property type="entry name" value="EAMA DOMAIN-CONTAINING PROTEIN"/>
    <property type="match status" value="1"/>
</dbReference>
<sequence>MIDRTGPALALAVAAAVTSSTSGPFGKLLLEAGWSVGAVATARTGIASLALVPLALWTARRRPVRLRGRLRSVTALGVVGTAGTIVCYFNAVSRLPVGVAMMVMYTAPVLVLLYAWLRYGDRPGRRTLLGAASCVGGLFAVVGATGVDRPDPVGIAWAMGAAVCVATYFLSSDRAVAGIPPTVLGCLALLLATATTFVLGVAGALPLHVGADVVRMGGARVPALVPLLLVALVSTVFTYVAGMAAVRALGARLTSFVGLSELVATLGSAWLLLGEAPRPVQLAGGALIVLGVLLIREPVQTAMPSETVVGAGATSSRTTSGS</sequence>
<keyword evidence="3 6" id="KW-0812">Transmembrane</keyword>
<evidence type="ECO:0000313" key="9">
    <source>
        <dbReference type="Proteomes" id="UP000662818"/>
    </source>
</evidence>
<dbReference type="EMBL" id="CP022295">
    <property type="protein sequence ID" value="QSR24843.1"/>
    <property type="molecule type" value="Genomic_DNA"/>
</dbReference>
<dbReference type="PANTHER" id="PTHR32322">
    <property type="entry name" value="INNER MEMBRANE TRANSPORTER"/>
    <property type="match status" value="1"/>
</dbReference>
<keyword evidence="4 6" id="KW-1133">Transmembrane helix</keyword>
<dbReference type="InterPro" id="IPR037185">
    <property type="entry name" value="EmrE-like"/>
</dbReference>
<gene>
    <name evidence="8" type="ORF">CFH99_04335</name>
</gene>
<keyword evidence="9" id="KW-1185">Reference proteome</keyword>
<feature type="domain" description="EamA" evidence="7">
    <location>
        <begin position="8"/>
        <end position="142"/>
    </location>
</feature>
<evidence type="ECO:0000256" key="4">
    <source>
        <dbReference type="ARBA" id="ARBA00022989"/>
    </source>
</evidence>
<feature type="transmembrane region" description="Helical" evidence="6">
    <location>
        <begin position="32"/>
        <end position="58"/>
    </location>
</feature>
<organism evidence="8 9">
    <name type="scientific">Nocardioides aromaticivorans</name>
    <dbReference type="NCBI Taxonomy" id="200618"/>
    <lineage>
        <taxon>Bacteria</taxon>
        <taxon>Bacillati</taxon>
        <taxon>Actinomycetota</taxon>
        <taxon>Actinomycetes</taxon>
        <taxon>Propionibacteriales</taxon>
        <taxon>Nocardioidaceae</taxon>
        <taxon>Nocardioides</taxon>
    </lineage>
</organism>
<accession>A0ABX7PFV2</accession>
<reference evidence="8 9" key="1">
    <citation type="submission" date="2017-06" db="EMBL/GenBank/DDBJ databases">
        <title>Complete Genome Sequence of the Soil Carbazole-Degrading Bacterium Nocardioides aromaticivorans IC177.</title>
        <authorList>
            <person name="Vejarano F."/>
            <person name="Suzuki-Minakuchi C."/>
            <person name="Ohtsubo Y."/>
            <person name="Tsuda M."/>
            <person name="Okada K."/>
            <person name="Nojiri H."/>
        </authorList>
    </citation>
    <scope>NUCLEOTIDE SEQUENCE [LARGE SCALE GENOMIC DNA]</scope>
    <source>
        <strain evidence="8 9">IC177</strain>
    </source>
</reference>
<feature type="transmembrane region" description="Helical" evidence="6">
    <location>
        <begin position="279"/>
        <end position="295"/>
    </location>
</feature>
<dbReference type="Gene3D" id="1.10.3730.20">
    <property type="match status" value="1"/>
</dbReference>
<feature type="transmembrane region" description="Helical" evidence="6">
    <location>
        <begin position="153"/>
        <end position="171"/>
    </location>
</feature>
<protein>
    <submittedName>
        <fullName evidence="8">EamA family transporter</fullName>
    </submittedName>
</protein>
<proteinExistence type="inferred from homology"/>
<feature type="transmembrane region" description="Helical" evidence="6">
    <location>
        <begin position="97"/>
        <end position="116"/>
    </location>
</feature>
<evidence type="ECO:0000256" key="1">
    <source>
        <dbReference type="ARBA" id="ARBA00004141"/>
    </source>
</evidence>
<comment type="subcellular location">
    <subcellularLocation>
        <location evidence="1">Membrane</location>
        <topology evidence="1">Multi-pass membrane protein</topology>
    </subcellularLocation>
</comment>
<feature type="transmembrane region" description="Helical" evidence="6">
    <location>
        <begin position="253"/>
        <end position="273"/>
    </location>
</feature>
<feature type="transmembrane region" description="Helical" evidence="6">
    <location>
        <begin position="70"/>
        <end position="91"/>
    </location>
</feature>
<feature type="transmembrane region" description="Helical" evidence="6">
    <location>
        <begin position="128"/>
        <end position="147"/>
    </location>
</feature>
<keyword evidence="5 6" id="KW-0472">Membrane</keyword>
<feature type="transmembrane region" description="Helical" evidence="6">
    <location>
        <begin position="183"/>
        <end position="205"/>
    </location>
</feature>
<evidence type="ECO:0000313" key="8">
    <source>
        <dbReference type="EMBL" id="QSR24843.1"/>
    </source>
</evidence>
<dbReference type="SUPFAM" id="SSF103481">
    <property type="entry name" value="Multidrug resistance efflux transporter EmrE"/>
    <property type="match status" value="2"/>
</dbReference>
<dbReference type="InterPro" id="IPR000620">
    <property type="entry name" value="EamA_dom"/>
</dbReference>
<evidence type="ECO:0000256" key="6">
    <source>
        <dbReference type="SAM" id="Phobius"/>
    </source>
</evidence>
<feature type="transmembrane region" description="Helical" evidence="6">
    <location>
        <begin position="225"/>
        <end position="246"/>
    </location>
</feature>
<evidence type="ECO:0000259" key="7">
    <source>
        <dbReference type="Pfam" id="PF00892"/>
    </source>
</evidence>